<dbReference type="InterPro" id="IPR002569">
    <property type="entry name" value="Met_Sox_Rdtase_MsrA_dom"/>
</dbReference>
<comment type="catalytic activity">
    <reaction evidence="4 6">
        <text>L-methionyl-[protein] + [thioredoxin]-disulfide + H2O = L-methionyl-(S)-S-oxide-[protein] + [thioredoxin]-dithiol</text>
        <dbReference type="Rhea" id="RHEA:14217"/>
        <dbReference type="Rhea" id="RHEA-COMP:10698"/>
        <dbReference type="Rhea" id="RHEA-COMP:10700"/>
        <dbReference type="Rhea" id="RHEA-COMP:12313"/>
        <dbReference type="Rhea" id="RHEA-COMP:12315"/>
        <dbReference type="ChEBI" id="CHEBI:15377"/>
        <dbReference type="ChEBI" id="CHEBI:16044"/>
        <dbReference type="ChEBI" id="CHEBI:29950"/>
        <dbReference type="ChEBI" id="CHEBI:44120"/>
        <dbReference type="ChEBI" id="CHEBI:50058"/>
        <dbReference type="EC" id="1.8.4.11"/>
    </reaction>
</comment>
<evidence type="ECO:0000256" key="3">
    <source>
        <dbReference type="ARBA" id="ARBA00024679"/>
    </source>
</evidence>
<sequence length="173" mass="19854">MAKATLAGGCFWCLVKPFDQYDGVNSVISGYSNGHKENPTYEEVGSGTTGHTEAVQIDFDPEVISYNEILEVFFKTFDPTDNDGQFGDRGSMYMPAVFYHDEEQKEAAEEYIKELNDKKVFKDPVITPVLPYKNFYEAEDYHQDFYKKNSAHYNAFYKGSGRKGFIEEHWGEN</sequence>
<evidence type="ECO:0000313" key="9">
    <source>
        <dbReference type="Proteomes" id="UP000579136"/>
    </source>
</evidence>
<organism evidence="8 9">
    <name type="scientific">Nosocomiicoccus ampullae</name>
    <dbReference type="NCBI Taxonomy" id="489910"/>
    <lineage>
        <taxon>Bacteria</taxon>
        <taxon>Bacillati</taxon>
        <taxon>Bacillota</taxon>
        <taxon>Bacilli</taxon>
        <taxon>Bacillales</taxon>
        <taxon>Staphylococcaceae</taxon>
        <taxon>Nosocomiicoccus</taxon>
    </lineage>
</organism>
<dbReference type="AlphaFoldDB" id="A0A9Q2HEL3"/>
<protein>
    <recommendedName>
        <fullName evidence="6">Peptide methionine sulfoxide reductase MsrA</fullName>
        <shortName evidence="6">Protein-methionine-S-oxide reductase</shortName>
        <ecNumber evidence="6">1.8.4.11</ecNumber>
    </recommendedName>
    <alternativeName>
        <fullName evidence="6">Peptide-methionine (S)-S-oxide reductase</fullName>
        <shortName evidence="6">Peptide Met(O) reductase</shortName>
    </alternativeName>
</protein>
<keyword evidence="9" id="KW-1185">Reference proteome</keyword>
<dbReference type="RefSeq" id="WP_183672813.1">
    <property type="nucleotide sequence ID" value="NZ_CBCRYX010000003.1"/>
</dbReference>
<dbReference type="InterPro" id="IPR036509">
    <property type="entry name" value="Met_Sox_Rdtase_MsrA_sf"/>
</dbReference>
<dbReference type="PANTHER" id="PTHR43774">
    <property type="entry name" value="PEPTIDE METHIONINE SULFOXIDE REDUCTASE"/>
    <property type="match status" value="1"/>
</dbReference>
<dbReference type="NCBIfam" id="TIGR00401">
    <property type="entry name" value="msrA"/>
    <property type="match status" value="1"/>
</dbReference>
<reference evidence="8 9" key="1">
    <citation type="submission" date="2020-08" db="EMBL/GenBank/DDBJ databases">
        <title>Genomic Encyclopedia of Type Strains, Phase IV (KMG-IV): sequencing the most valuable type-strain genomes for metagenomic binning, comparative biology and taxonomic classification.</title>
        <authorList>
            <person name="Goeker M."/>
        </authorList>
    </citation>
    <scope>NUCLEOTIDE SEQUENCE [LARGE SCALE GENOMIC DNA]</scope>
    <source>
        <strain evidence="8 9">DSM 19163</strain>
    </source>
</reference>
<comment type="caution">
    <text evidence="8">The sequence shown here is derived from an EMBL/GenBank/DDBJ whole genome shotgun (WGS) entry which is preliminary data.</text>
</comment>
<dbReference type="Proteomes" id="UP000579136">
    <property type="component" value="Unassembled WGS sequence"/>
</dbReference>
<evidence type="ECO:0000313" key="8">
    <source>
        <dbReference type="EMBL" id="MBB5175388.1"/>
    </source>
</evidence>
<keyword evidence="2 6" id="KW-0560">Oxidoreductase</keyword>
<dbReference type="EC" id="1.8.4.11" evidence="6"/>
<dbReference type="Gene3D" id="3.30.1060.10">
    <property type="entry name" value="Peptide methionine sulphoxide reductase MsrA"/>
    <property type="match status" value="1"/>
</dbReference>
<gene>
    <name evidence="6" type="primary">msrA</name>
    <name evidence="8" type="ORF">HNQ45_000246</name>
</gene>
<dbReference type="HAMAP" id="MF_01401">
    <property type="entry name" value="MsrA"/>
    <property type="match status" value="1"/>
</dbReference>
<comment type="catalytic activity">
    <reaction evidence="5 6">
        <text>[thioredoxin]-disulfide + L-methionine + H2O = L-methionine (S)-S-oxide + [thioredoxin]-dithiol</text>
        <dbReference type="Rhea" id="RHEA:19993"/>
        <dbReference type="Rhea" id="RHEA-COMP:10698"/>
        <dbReference type="Rhea" id="RHEA-COMP:10700"/>
        <dbReference type="ChEBI" id="CHEBI:15377"/>
        <dbReference type="ChEBI" id="CHEBI:29950"/>
        <dbReference type="ChEBI" id="CHEBI:50058"/>
        <dbReference type="ChEBI" id="CHEBI:57844"/>
        <dbReference type="ChEBI" id="CHEBI:58772"/>
        <dbReference type="EC" id="1.8.4.11"/>
    </reaction>
</comment>
<comment type="similarity">
    <text evidence="1 6">Belongs to the MsrA Met sulfoxide reductase family.</text>
</comment>
<dbReference type="SUPFAM" id="SSF55068">
    <property type="entry name" value="Peptide methionine sulfoxide reductase"/>
    <property type="match status" value="1"/>
</dbReference>
<dbReference type="Pfam" id="PF01625">
    <property type="entry name" value="PMSR"/>
    <property type="match status" value="1"/>
</dbReference>
<dbReference type="PANTHER" id="PTHR43774:SF1">
    <property type="entry name" value="PEPTIDE METHIONINE SULFOXIDE REDUCTASE MSRA 2"/>
    <property type="match status" value="1"/>
</dbReference>
<evidence type="ECO:0000256" key="1">
    <source>
        <dbReference type="ARBA" id="ARBA00005591"/>
    </source>
</evidence>
<evidence type="ECO:0000256" key="5">
    <source>
        <dbReference type="ARBA" id="ARBA00048782"/>
    </source>
</evidence>
<name>A0A9Q2HEL3_9STAP</name>
<accession>A0A9Q2HEL3</accession>
<evidence type="ECO:0000256" key="6">
    <source>
        <dbReference type="HAMAP-Rule" id="MF_01401"/>
    </source>
</evidence>
<feature type="active site" evidence="6">
    <location>
        <position position="10"/>
    </location>
</feature>
<comment type="function">
    <text evidence="3 6">Has an important function as a repair enzyme for proteins that have been inactivated by oxidation. Catalyzes the reversible oxidation-reduction of methionine sulfoxide in proteins to methionine.</text>
</comment>
<proteinExistence type="inferred from homology"/>
<dbReference type="EMBL" id="JACHHF010000001">
    <property type="protein sequence ID" value="MBB5175388.1"/>
    <property type="molecule type" value="Genomic_DNA"/>
</dbReference>
<feature type="domain" description="Peptide methionine sulphoxide reductase MsrA" evidence="7">
    <location>
        <begin position="3"/>
        <end position="154"/>
    </location>
</feature>
<evidence type="ECO:0000256" key="2">
    <source>
        <dbReference type="ARBA" id="ARBA00023002"/>
    </source>
</evidence>
<evidence type="ECO:0000256" key="4">
    <source>
        <dbReference type="ARBA" id="ARBA00047806"/>
    </source>
</evidence>
<dbReference type="GO" id="GO:0008113">
    <property type="term" value="F:peptide-methionine (S)-S-oxide reductase activity"/>
    <property type="evidence" value="ECO:0007669"/>
    <property type="project" value="UniProtKB-UniRule"/>
</dbReference>
<evidence type="ECO:0000259" key="7">
    <source>
        <dbReference type="Pfam" id="PF01625"/>
    </source>
</evidence>